<protein>
    <submittedName>
        <fullName evidence="1">Uncharacterized protein</fullName>
    </submittedName>
</protein>
<sequence>MMPLQKNIVAGTITENKEVAMNNGIFPACEEEKDAPVQATKGSIIHLKVDEVCDKDDCDYEKDCRGRDPERDAAFVCDVESISKT</sequence>
<gene>
    <name evidence="1" type="ORF">US36_C0011G0006</name>
</gene>
<reference evidence="1 2" key="1">
    <citation type="journal article" date="2015" name="Nature">
        <title>rRNA introns, odd ribosomes, and small enigmatic genomes across a large radiation of phyla.</title>
        <authorList>
            <person name="Brown C.T."/>
            <person name="Hug L.A."/>
            <person name="Thomas B.C."/>
            <person name="Sharon I."/>
            <person name="Castelle C.J."/>
            <person name="Singh A."/>
            <person name="Wilkins M.J."/>
            <person name="Williams K.H."/>
            <person name="Banfield J.F."/>
        </authorList>
    </citation>
    <scope>NUCLEOTIDE SEQUENCE [LARGE SCALE GENOMIC DNA]</scope>
</reference>
<dbReference type="EMBL" id="LBSR01000011">
    <property type="protein sequence ID" value="KKQ21950.1"/>
    <property type="molecule type" value="Genomic_DNA"/>
</dbReference>
<evidence type="ECO:0000313" key="2">
    <source>
        <dbReference type="Proteomes" id="UP000034044"/>
    </source>
</evidence>
<evidence type="ECO:0000313" key="1">
    <source>
        <dbReference type="EMBL" id="KKQ21950.1"/>
    </source>
</evidence>
<organism evidence="1 2">
    <name type="scientific">Candidatus Wolfebacteria bacterium GW2011_GWC1_37_10</name>
    <dbReference type="NCBI Taxonomy" id="1619010"/>
    <lineage>
        <taxon>Bacteria</taxon>
        <taxon>Candidatus Wolfeibacteriota</taxon>
    </lineage>
</organism>
<accession>A0A0G0G7B0</accession>
<comment type="caution">
    <text evidence="1">The sequence shown here is derived from an EMBL/GenBank/DDBJ whole genome shotgun (WGS) entry which is preliminary data.</text>
</comment>
<dbReference type="Proteomes" id="UP000034044">
    <property type="component" value="Unassembled WGS sequence"/>
</dbReference>
<name>A0A0G0G7B0_9BACT</name>
<dbReference type="AlphaFoldDB" id="A0A0G0G7B0"/>
<proteinExistence type="predicted"/>